<gene>
    <name evidence="7" type="ORF">HMPREF2086_01444</name>
</gene>
<evidence type="ECO:0000256" key="2">
    <source>
        <dbReference type="ARBA" id="ARBA00022692"/>
    </source>
</evidence>
<keyword evidence="2 6" id="KW-0812">Transmembrane</keyword>
<feature type="transmembrane region" description="Helical" evidence="6">
    <location>
        <begin position="42"/>
        <end position="60"/>
    </location>
</feature>
<dbReference type="EMBL" id="AZJI01000006">
    <property type="protein sequence ID" value="ETD22998.1"/>
    <property type="molecule type" value="Genomic_DNA"/>
</dbReference>
<keyword evidence="3" id="KW-0133">Cell shape</keyword>
<dbReference type="GO" id="GO:0032153">
    <property type="term" value="C:cell division site"/>
    <property type="evidence" value="ECO:0007669"/>
    <property type="project" value="TreeGrafter"/>
</dbReference>
<dbReference type="STRING" id="1357400.HMPREF2086_01444"/>
<dbReference type="GO" id="GO:0005886">
    <property type="term" value="C:plasma membrane"/>
    <property type="evidence" value="ECO:0007669"/>
    <property type="project" value="TreeGrafter"/>
</dbReference>
<dbReference type="GO" id="GO:0015648">
    <property type="term" value="F:lipid-linked peptidoglycan transporter activity"/>
    <property type="evidence" value="ECO:0007669"/>
    <property type="project" value="TreeGrafter"/>
</dbReference>
<organism evidence="7 8">
    <name type="scientific">Helicobacter macacae MIT 99-5501</name>
    <dbReference type="NCBI Taxonomy" id="1357400"/>
    <lineage>
        <taxon>Bacteria</taxon>
        <taxon>Pseudomonadati</taxon>
        <taxon>Campylobacterota</taxon>
        <taxon>Epsilonproteobacteria</taxon>
        <taxon>Campylobacterales</taxon>
        <taxon>Helicobacteraceae</taxon>
        <taxon>Helicobacter</taxon>
    </lineage>
</organism>
<dbReference type="AlphaFoldDB" id="V8C6I1"/>
<accession>V8C6I1</accession>
<keyword evidence="5 6" id="KW-0472">Membrane</keyword>
<protein>
    <submittedName>
        <fullName evidence="7">Rod shape-determining protein RodA</fullName>
    </submittedName>
</protein>
<feature type="transmembrane region" description="Helical" evidence="6">
    <location>
        <begin position="328"/>
        <end position="346"/>
    </location>
</feature>
<feature type="transmembrane region" description="Helical" evidence="6">
    <location>
        <begin position="131"/>
        <end position="150"/>
    </location>
</feature>
<feature type="transmembrane region" description="Helical" evidence="6">
    <location>
        <begin position="12"/>
        <end position="30"/>
    </location>
</feature>
<dbReference type="Proteomes" id="UP000018731">
    <property type="component" value="Unassembled WGS sequence"/>
</dbReference>
<dbReference type="GO" id="GO:0008360">
    <property type="term" value="P:regulation of cell shape"/>
    <property type="evidence" value="ECO:0007669"/>
    <property type="project" value="UniProtKB-KW"/>
</dbReference>
<name>V8C6I1_9HELI</name>
<evidence type="ECO:0000313" key="7">
    <source>
        <dbReference type="EMBL" id="ETD22998.1"/>
    </source>
</evidence>
<comment type="subcellular location">
    <subcellularLocation>
        <location evidence="1">Membrane</location>
        <topology evidence="1">Multi-pass membrane protein</topology>
    </subcellularLocation>
</comment>
<keyword evidence="4 6" id="KW-1133">Transmembrane helix</keyword>
<evidence type="ECO:0000313" key="8">
    <source>
        <dbReference type="Proteomes" id="UP000018731"/>
    </source>
</evidence>
<feature type="transmembrane region" description="Helical" evidence="6">
    <location>
        <begin position="297"/>
        <end position="316"/>
    </location>
</feature>
<comment type="caution">
    <text evidence="7">The sequence shown here is derived from an EMBL/GenBank/DDBJ whole genome shotgun (WGS) entry which is preliminary data.</text>
</comment>
<dbReference type="PANTHER" id="PTHR30474:SF1">
    <property type="entry name" value="PEPTIDOGLYCAN GLYCOSYLTRANSFERASE MRDB"/>
    <property type="match status" value="1"/>
</dbReference>
<dbReference type="eggNOG" id="COG0772">
    <property type="taxonomic scope" value="Bacteria"/>
</dbReference>
<dbReference type="Pfam" id="PF01098">
    <property type="entry name" value="FTSW_RODA_SPOVE"/>
    <property type="match status" value="1"/>
</dbReference>
<feature type="transmembrane region" description="Helical" evidence="6">
    <location>
        <begin position="67"/>
        <end position="85"/>
    </location>
</feature>
<sequence>MMIDKRIITHFDFLLPFLLLPLIVISYVLISEVSPSQNIRQTIYVLFGIAAFCFVFFLPFRQANKMIIVFYWVCILLLILVLVAGTKQLGAQRWLTIGAFSLQPSEPVKVAIILLLGLHISTNPPPPNGYGIKQFCILSFYILLPFVLILLQPDLGTALVVLFMGFGTLFLIGVNPRIWITLIMSVLVASPFIYGSLKDYQKKRIHDFISEKPSYHVQQSIITIGSGGILGKKKEESTQTQLKFLPIATSDFIFAYFVERWGFLGAIFLLGLYGVMILHILSFCFMGEKDYRLRTTAAAVAMLLFFYVSVNIGMTIDFAPVVGIPLPLMSYGGSSFITFMVLFGILENMLAFRFSYTNSQNPLKVLVRKRKWGGGGDKR</sequence>
<evidence type="ECO:0000256" key="3">
    <source>
        <dbReference type="ARBA" id="ARBA00022960"/>
    </source>
</evidence>
<feature type="transmembrane region" description="Helical" evidence="6">
    <location>
        <begin position="264"/>
        <end position="285"/>
    </location>
</feature>
<dbReference type="HOGENOM" id="CLU_029243_2_1_7"/>
<dbReference type="InterPro" id="IPR001182">
    <property type="entry name" value="FtsW/RodA"/>
</dbReference>
<dbReference type="PATRIC" id="fig|1357400.3.peg.1933"/>
<dbReference type="GO" id="GO:0051301">
    <property type="term" value="P:cell division"/>
    <property type="evidence" value="ECO:0007669"/>
    <property type="project" value="InterPro"/>
</dbReference>
<feature type="transmembrane region" description="Helical" evidence="6">
    <location>
        <begin position="155"/>
        <end position="172"/>
    </location>
</feature>
<dbReference type="PANTHER" id="PTHR30474">
    <property type="entry name" value="CELL CYCLE PROTEIN"/>
    <property type="match status" value="1"/>
</dbReference>
<evidence type="ECO:0000256" key="6">
    <source>
        <dbReference type="SAM" id="Phobius"/>
    </source>
</evidence>
<keyword evidence="8" id="KW-1185">Reference proteome</keyword>
<dbReference type="RefSeq" id="WP_023928180.1">
    <property type="nucleotide sequence ID" value="NZ_KI669455.1"/>
</dbReference>
<evidence type="ECO:0000256" key="4">
    <source>
        <dbReference type="ARBA" id="ARBA00022989"/>
    </source>
</evidence>
<proteinExistence type="predicted"/>
<reference evidence="7 8" key="1">
    <citation type="journal article" date="2014" name="Genome Announc.">
        <title>Draft genome sequences of six enterohepatic helicobacter species isolated from humans and one from rhesus macaques.</title>
        <authorList>
            <person name="Shen Z."/>
            <person name="Sheh A."/>
            <person name="Young S.K."/>
            <person name="Abouelliel A."/>
            <person name="Ward D.V."/>
            <person name="Earl A.M."/>
            <person name="Fox J.G."/>
        </authorList>
    </citation>
    <scope>NUCLEOTIDE SEQUENCE [LARGE SCALE GENOMIC DNA]</scope>
    <source>
        <strain evidence="7 8">MIT 99-5501</strain>
    </source>
</reference>
<evidence type="ECO:0000256" key="5">
    <source>
        <dbReference type="ARBA" id="ARBA00023136"/>
    </source>
</evidence>
<evidence type="ECO:0000256" key="1">
    <source>
        <dbReference type="ARBA" id="ARBA00004141"/>
    </source>
</evidence>